<evidence type="ECO:0000256" key="1">
    <source>
        <dbReference type="ARBA" id="ARBA00004395"/>
    </source>
</evidence>
<keyword evidence="8" id="KW-1185">Reference proteome</keyword>
<evidence type="ECO:0000256" key="2">
    <source>
        <dbReference type="ARBA" id="ARBA00020974"/>
    </source>
</evidence>
<dbReference type="InterPro" id="IPR048485">
    <property type="entry name" value="COG5_helical"/>
</dbReference>
<gene>
    <name evidence="7" type="ORF">BCR43DRAFT_563292</name>
</gene>
<dbReference type="InterPro" id="IPR019465">
    <property type="entry name" value="Cog5"/>
</dbReference>
<feature type="domain" description="Conserved oligomeric Golgi complex subunit 5 helical" evidence="6">
    <location>
        <begin position="186"/>
        <end position="396"/>
    </location>
</feature>
<accession>A0A1X2HGB5</accession>
<dbReference type="Proteomes" id="UP000242180">
    <property type="component" value="Unassembled WGS sequence"/>
</dbReference>
<comment type="caution">
    <text evidence="7">The sequence shown here is derived from an EMBL/GenBank/DDBJ whole genome shotgun (WGS) entry which is preliminary data.</text>
</comment>
<evidence type="ECO:0000259" key="6">
    <source>
        <dbReference type="Pfam" id="PF20649"/>
    </source>
</evidence>
<dbReference type="AlphaFoldDB" id="A0A1X2HGB5"/>
<dbReference type="OMA" id="HLRINIT"/>
<evidence type="ECO:0000256" key="4">
    <source>
        <dbReference type="ARBA" id="ARBA00023136"/>
    </source>
</evidence>
<dbReference type="Pfam" id="PF20649">
    <property type="entry name" value="COG5_C"/>
    <property type="match status" value="1"/>
</dbReference>
<dbReference type="OrthoDB" id="18786at2759"/>
<dbReference type="GO" id="GO:0006891">
    <property type="term" value="P:intra-Golgi vesicle-mediated transport"/>
    <property type="evidence" value="ECO:0007669"/>
    <property type="project" value="InterPro"/>
</dbReference>
<dbReference type="InParanoid" id="A0A1X2HGB5"/>
<feature type="domain" description="Conserved oligomeric Golgi complex subunit 5 N-terminal" evidence="5">
    <location>
        <begin position="19"/>
        <end position="148"/>
    </location>
</feature>
<dbReference type="InterPro" id="IPR049176">
    <property type="entry name" value="COG5_N"/>
</dbReference>
<organism evidence="7 8">
    <name type="scientific">Syncephalastrum racemosum</name>
    <name type="common">Filamentous fungus</name>
    <dbReference type="NCBI Taxonomy" id="13706"/>
    <lineage>
        <taxon>Eukaryota</taxon>
        <taxon>Fungi</taxon>
        <taxon>Fungi incertae sedis</taxon>
        <taxon>Mucoromycota</taxon>
        <taxon>Mucoromycotina</taxon>
        <taxon>Mucoromycetes</taxon>
        <taxon>Mucorales</taxon>
        <taxon>Syncephalastraceae</taxon>
        <taxon>Syncephalastrum</taxon>
    </lineage>
</organism>
<dbReference type="EMBL" id="MCGN01000004">
    <property type="protein sequence ID" value="ORY97950.1"/>
    <property type="molecule type" value="Genomic_DNA"/>
</dbReference>
<dbReference type="GO" id="GO:0000139">
    <property type="term" value="C:Golgi membrane"/>
    <property type="evidence" value="ECO:0007669"/>
    <property type="project" value="UniProtKB-SubCell"/>
</dbReference>
<evidence type="ECO:0000313" key="7">
    <source>
        <dbReference type="EMBL" id="ORY97950.1"/>
    </source>
</evidence>
<keyword evidence="4" id="KW-0472">Membrane</keyword>
<proteinExistence type="predicted"/>
<evidence type="ECO:0000313" key="8">
    <source>
        <dbReference type="Proteomes" id="UP000242180"/>
    </source>
</evidence>
<name>A0A1X2HGB5_SYNRA</name>
<protein>
    <recommendedName>
        <fullName evidence="2">Conserved oligomeric Golgi complex subunit 5</fullName>
    </recommendedName>
</protein>
<evidence type="ECO:0000259" key="5">
    <source>
        <dbReference type="Pfam" id="PF10392"/>
    </source>
</evidence>
<dbReference type="GO" id="GO:0017119">
    <property type="term" value="C:Golgi transport complex"/>
    <property type="evidence" value="ECO:0007669"/>
    <property type="project" value="InterPro"/>
</dbReference>
<dbReference type="Pfam" id="PF10392">
    <property type="entry name" value="COG5_N"/>
    <property type="match status" value="1"/>
</dbReference>
<reference evidence="7 8" key="1">
    <citation type="submission" date="2016-07" db="EMBL/GenBank/DDBJ databases">
        <title>Pervasive Adenine N6-methylation of Active Genes in Fungi.</title>
        <authorList>
            <consortium name="DOE Joint Genome Institute"/>
            <person name="Mondo S.J."/>
            <person name="Dannebaum R.O."/>
            <person name="Kuo R.C."/>
            <person name="Labutti K."/>
            <person name="Haridas S."/>
            <person name="Kuo A."/>
            <person name="Salamov A."/>
            <person name="Ahrendt S.R."/>
            <person name="Lipzen A."/>
            <person name="Sullivan W."/>
            <person name="Andreopoulos W.B."/>
            <person name="Clum A."/>
            <person name="Lindquist E."/>
            <person name="Daum C."/>
            <person name="Ramamoorthy G.K."/>
            <person name="Gryganskyi A."/>
            <person name="Culley D."/>
            <person name="Magnuson J.K."/>
            <person name="James T.Y."/>
            <person name="O'Malley M.A."/>
            <person name="Stajich J.E."/>
            <person name="Spatafora J.W."/>
            <person name="Visel A."/>
            <person name="Grigoriev I.V."/>
        </authorList>
    </citation>
    <scope>NUCLEOTIDE SEQUENCE [LARGE SCALE GENOMIC DNA]</scope>
    <source>
        <strain evidence="7 8">NRRL 2496</strain>
    </source>
</reference>
<dbReference type="STRING" id="13706.A0A1X2HGB5"/>
<keyword evidence="3" id="KW-0333">Golgi apparatus</keyword>
<sequence length="439" mass="49530">MANPSTAFINDESNYADHDAFLADDFDPNTYADTIVSQTDGQDAAHVQAALARMSASIDTLNKQIQTEVVGNYEALLNQVRGTRELEVVLSTVQNNVTELSISLKSLGAKIRDPYNQLQTYTTQLENMQETTDLLRRLHRFVILTRRLDSQLPNRDSQNSSERDIVSAALTLHELESILGQEPIFAEIDLVTAELPYIEKARSLVDAEAERLLNEGINGINGLNQTKIAAGLQIYYNVKTMGTRVEKLINSILDEITQEIKHVVDMQSLQKQVRGTSASTGPAVRRANHEPTLGNQSAWTQAIWSRMESFGSKMSQSCIKVYELEKVLEVKKDPLTQVSFLEEVLKTLDATSLVSRFWRLLAVNFEKELKEATRASSFLRNTFVGEFPKLQRFLQDSLTRVAIHNGVSPQEFSQSPEYVIMQRSISAFEHSYRNKRLQQ</sequence>
<dbReference type="PANTHER" id="PTHR13228">
    <property type="entry name" value="CONSERVED OLIGOMERIC GOLGI COMPLEX COMPONENT 5"/>
    <property type="match status" value="1"/>
</dbReference>
<evidence type="ECO:0000256" key="3">
    <source>
        <dbReference type="ARBA" id="ARBA00023034"/>
    </source>
</evidence>
<dbReference type="PANTHER" id="PTHR13228:SF3">
    <property type="entry name" value="CONSERVED OLIGOMERIC GOLGI COMPLEX SUBUNIT 5"/>
    <property type="match status" value="1"/>
</dbReference>
<comment type="subcellular location">
    <subcellularLocation>
        <location evidence="1">Golgi apparatus membrane</location>
        <topology evidence="1">Peripheral membrane protein</topology>
    </subcellularLocation>
</comment>